<dbReference type="Pfam" id="PF02311">
    <property type="entry name" value="AraC_binding"/>
    <property type="match status" value="1"/>
</dbReference>
<comment type="caution">
    <text evidence="6">The sequence shown here is derived from an EMBL/GenBank/DDBJ whole genome shotgun (WGS) entry which is preliminary data.</text>
</comment>
<dbReference type="CDD" id="cd06124">
    <property type="entry name" value="cupin_NimR-like_N"/>
    <property type="match status" value="1"/>
</dbReference>
<evidence type="ECO:0000256" key="3">
    <source>
        <dbReference type="ARBA" id="ARBA00023159"/>
    </source>
</evidence>
<proteinExistence type="predicted"/>
<name>A0A4Y3TMQ3_9PROT</name>
<dbReference type="Gene3D" id="1.10.10.60">
    <property type="entry name" value="Homeodomain-like"/>
    <property type="match status" value="1"/>
</dbReference>
<dbReference type="OrthoDB" id="9804543at2"/>
<organism evidence="6 7">
    <name type="scientific">Acetobacter orleanensis</name>
    <dbReference type="NCBI Taxonomy" id="104099"/>
    <lineage>
        <taxon>Bacteria</taxon>
        <taxon>Pseudomonadati</taxon>
        <taxon>Pseudomonadota</taxon>
        <taxon>Alphaproteobacteria</taxon>
        <taxon>Acetobacterales</taxon>
        <taxon>Acetobacteraceae</taxon>
        <taxon>Acetobacter</taxon>
    </lineage>
</organism>
<dbReference type="SUPFAM" id="SSF51182">
    <property type="entry name" value="RmlC-like cupins"/>
    <property type="match status" value="1"/>
</dbReference>
<dbReference type="InterPro" id="IPR009057">
    <property type="entry name" value="Homeodomain-like_sf"/>
</dbReference>
<evidence type="ECO:0000256" key="2">
    <source>
        <dbReference type="ARBA" id="ARBA00023125"/>
    </source>
</evidence>
<dbReference type="PANTHER" id="PTHR11019:SF159">
    <property type="entry name" value="TRANSCRIPTIONAL REGULATOR-RELATED"/>
    <property type="match status" value="1"/>
</dbReference>
<dbReference type="RefSeq" id="WP_048835154.1">
    <property type="nucleotide sequence ID" value="NZ_BJMU01000001.1"/>
</dbReference>
<dbReference type="InterPro" id="IPR003313">
    <property type="entry name" value="AraC-bd"/>
</dbReference>
<dbReference type="SMART" id="SM00342">
    <property type="entry name" value="HTH_ARAC"/>
    <property type="match status" value="1"/>
</dbReference>
<keyword evidence="1" id="KW-0805">Transcription regulation</keyword>
<sequence length="286" mass="32202">MKNLTARETQSVLVENRLDGPGKPGFAFRNPSSAIFYDWHAHPCHQITYARRGATQIEGPDGHHLLPTAHAIWIPAETRHRTMIRDLDGVSVYFDPAYFPHNRVNTIQTFPITTLVQEMLLHTLRWPPGTVEQTPIAQSFFQTLGMLCMEQMQARSDRFFTLPRATHPSVIRAMDAALVSPGQANLPLALRYAGMSERSFRRYFQEETGMTWQEWITQARLFHAANLLAEGQRVTDVAASVGYASLSAFAKAFTGLMGLSPVRFRNLQTLGPSHDRHESGSRQSDP</sequence>
<dbReference type="PROSITE" id="PS01124">
    <property type="entry name" value="HTH_ARAC_FAMILY_2"/>
    <property type="match status" value="1"/>
</dbReference>
<dbReference type="InterPro" id="IPR018060">
    <property type="entry name" value="HTH_AraC"/>
</dbReference>
<evidence type="ECO:0000256" key="4">
    <source>
        <dbReference type="ARBA" id="ARBA00023163"/>
    </source>
</evidence>
<dbReference type="STRING" id="104099.AD949_09090"/>
<keyword evidence="7" id="KW-1185">Reference proteome</keyword>
<accession>A0A4Y3TMQ3</accession>
<dbReference type="InterPro" id="IPR020449">
    <property type="entry name" value="Tscrpt_reg_AraC-type_HTH"/>
</dbReference>
<evidence type="ECO:0000313" key="7">
    <source>
        <dbReference type="Proteomes" id="UP000317617"/>
    </source>
</evidence>
<dbReference type="Pfam" id="PF12833">
    <property type="entry name" value="HTH_18"/>
    <property type="match status" value="1"/>
</dbReference>
<dbReference type="GO" id="GO:0043565">
    <property type="term" value="F:sequence-specific DNA binding"/>
    <property type="evidence" value="ECO:0007669"/>
    <property type="project" value="InterPro"/>
</dbReference>
<evidence type="ECO:0000256" key="1">
    <source>
        <dbReference type="ARBA" id="ARBA00023015"/>
    </source>
</evidence>
<dbReference type="AlphaFoldDB" id="A0A4Y3TMQ3"/>
<dbReference type="EMBL" id="BJMU01000001">
    <property type="protein sequence ID" value="GEB82095.1"/>
    <property type="molecule type" value="Genomic_DNA"/>
</dbReference>
<dbReference type="InterPro" id="IPR011051">
    <property type="entry name" value="RmlC_Cupin_sf"/>
</dbReference>
<protein>
    <submittedName>
        <fullName evidence="6">Transcriptional regulator</fullName>
    </submittedName>
</protein>
<dbReference type="PANTHER" id="PTHR11019">
    <property type="entry name" value="HTH-TYPE TRANSCRIPTIONAL REGULATOR NIMR"/>
    <property type="match status" value="1"/>
</dbReference>
<reference evidence="6 7" key="1">
    <citation type="submission" date="2019-06" db="EMBL/GenBank/DDBJ databases">
        <title>Whole genome shotgun sequence of Acetobacter orleanensis NBRC 13752.</title>
        <authorList>
            <person name="Hosoyama A."/>
            <person name="Uohara A."/>
            <person name="Ohji S."/>
            <person name="Ichikawa N."/>
        </authorList>
    </citation>
    <scope>NUCLEOTIDE SEQUENCE [LARGE SCALE GENOMIC DNA]</scope>
    <source>
        <strain evidence="6 7">NBRC 13752</strain>
    </source>
</reference>
<dbReference type="SUPFAM" id="SSF46689">
    <property type="entry name" value="Homeodomain-like"/>
    <property type="match status" value="1"/>
</dbReference>
<dbReference type="GO" id="GO:0003700">
    <property type="term" value="F:DNA-binding transcription factor activity"/>
    <property type="evidence" value="ECO:0007669"/>
    <property type="project" value="InterPro"/>
</dbReference>
<dbReference type="Proteomes" id="UP000317617">
    <property type="component" value="Unassembled WGS sequence"/>
</dbReference>
<dbReference type="PRINTS" id="PR00032">
    <property type="entry name" value="HTHARAC"/>
</dbReference>
<keyword evidence="4" id="KW-0804">Transcription</keyword>
<evidence type="ECO:0000313" key="6">
    <source>
        <dbReference type="EMBL" id="GEB82095.1"/>
    </source>
</evidence>
<feature type="domain" description="HTH araC/xylS-type" evidence="5">
    <location>
        <begin position="168"/>
        <end position="267"/>
    </location>
</feature>
<keyword evidence="3" id="KW-0010">Activator</keyword>
<evidence type="ECO:0000259" key="5">
    <source>
        <dbReference type="PROSITE" id="PS01124"/>
    </source>
</evidence>
<keyword evidence="2" id="KW-0238">DNA-binding</keyword>
<gene>
    <name evidence="6" type="ORF">AOR01nite_05720</name>
</gene>